<keyword evidence="1" id="KW-0812">Transmembrane</keyword>
<dbReference type="AlphaFoldDB" id="A0A090LN41"/>
<keyword evidence="1" id="KW-0472">Membrane</keyword>
<dbReference type="EMBL" id="LN609529">
    <property type="protein sequence ID" value="CEF68955.1"/>
    <property type="molecule type" value="Genomic_DNA"/>
</dbReference>
<evidence type="ECO:0000313" key="2">
    <source>
        <dbReference type="EMBL" id="CEF68955.1"/>
    </source>
</evidence>
<keyword evidence="3" id="KW-1185">Reference proteome</keyword>
<reference evidence="2 3" key="1">
    <citation type="submission" date="2014-09" db="EMBL/GenBank/DDBJ databases">
        <authorList>
            <person name="Martin A.A."/>
        </authorList>
    </citation>
    <scope>NUCLEOTIDE SEQUENCE</scope>
    <source>
        <strain evidence="3">ED321</strain>
        <strain evidence="2">ED321 Heterogonic</strain>
    </source>
</reference>
<dbReference type="WBParaSite" id="SRAE_2000360800.1">
    <property type="protein sequence ID" value="SRAE_2000360800.1"/>
    <property type="gene ID" value="WBGene00263832"/>
</dbReference>
<evidence type="ECO:0000313" key="4">
    <source>
        <dbReference type="WBParaSite" id="SRAE_2000360800.1"/>
    </source>
</evidence>
<name>A0A090LN41_STRRB</name>
<accession>A0A090LN41</accession>
<gene>
    <name evidence="2 4 5" type="ORF">SRAE_2000360800</name>
</gene>
<reference evidence="4" key="2">
    <citation type="submission" date="2020-12" db="UniProtKB">
        <authorList>
            <consortium name="WormBaseParasite"/>
        </authorList>
    </citation>
    <scope>IDENTIFICATION</scope>
</reference>
<dbReference type="RefSeq" id="XP_024508155.1">
    <property type="nucleotide sequence ID" value="XM_024654822.1"/>
</dbReference>
<sequence length="89" mass="10488">MHISVLFFKIILIGFFFTSVYPLRGALMRNGRSFDNINDVSPGSRSSRLIPFQRSPKILRRMLNSGQYRFPDNFYEGIFRNQEIFEDGF</sequence>
<dbReference type="Proteomes" id="UP000035682">
    <property type="component" value="Unplaced"/>
</dbReference>
<keyword evidence="1" id="KW-1133">Transmembrane helix</keyword>
<organism evidence="2">
    <name type="scientific">Strongyloides ratti</name>
    <name type="common">Parasitic roundworm</name>
    <dbReference type="NCBI Taxonomy" id="34506"/>
    <lineage>
        <taxon>Eukaryota</taxon>
        <taxon>Metazoa</taxon>
        <taxon>Ecdysozoa</taxon>
        <taxon>Nematoda</taxon>
        <taxon>Chromadorea</taxon>
        <taxon>Rhabditida</taxon>
        <taxon>Tylenchina</taxon>
        <taxon>Panagrolaimomorpha</taxon>
        <taxon>Strongyloidoidea</taxon>
        <taxon>Strongyloididae</taxon>
        <taxon>Strongyloides</taxon>
    </lineage>
</organism>
<feature type="transmembrane region" description="Helical" evidence="1">
    <location>
        <begin position="6"/>
        <end position="23"/>
    </location>
</feature>
<evidence type="ECO:0000313" key="3">
    <source>
        <dbReference type="Proteomes" id="UP000035682"/>
    </source>
</evidence>
<dbReference type="WormBase" id="SRAE_2000360800">
    <property type="protein sequence ID" value="SRP06940"/>
    <property type="gene ID" value="WBGene00263832"/>
</dbReference>
<protein>
    <submittedName>
        <fullName evidence="2 4">Uncharacterized protein</fullName>
    </submittedName>
</protein>
<dbReference type="CTD" id="36381325"/>
<evidence type="ECO:0000256" key="1">
    <source>
        <dbReference type="SAM" id="Phobius"/>
    </source>
</evidence>
<dbReference type="GeneID" id="36381325"/>
<evidence type="ECO:0000313" key="5">
    <source>
        <dbReference type="WormBase" id="SRAE_2000360800"/>
    </source>
</evidence>
<proteinExistence type="predicted"/>